<evidence type="ECO:0000256" key="1">
    <source>
        <dbReference type="ARBA" id="ARBA00005233"/>
    </source>
</evidence>
<dbReference type="EMBL" id="JAAQQR010000001">
    <property type="protein sequence ID" value="NID03648.1"/>
    <property type="molecule type" value="Genomic_DNA"/>
</dbReference>
<comment type="similarity">
    <text evidence="1">Belongs to the N-Me-Phe pilin family.</text>
</comment>
<protein>
    <recommendedName>
        <fullName evidence="5">Pilin</fullName>
    </recommendedName>
</protein>
<dbReference type="InterPro" id="IPR001082">
    <property type="entry name" value="Pilin"/>
</dbReference>
<name>A0ABX0PZW1_9GAMM</name>
<dbReference type="Pfam" id="PF00114">
    <property type="entry name" value="Pilin"/>
    <property type="match status" value="1"/>
</dbReference>
<feature type="signal peptide" evidence="2">
    <location>
        <begin position="1"/>
        <end position="21"/>
    </location>
</feature>
<comment type="caution">
    <text evidence="3">The sequence shown here is derived from an EMBL/GenBank/DDBJ whole genome shotgun (WGS) entry which is preliminary data.</text>
</comment>
<dbReference type="Proteomes" id="UP001429601">
    <property type="component" value="Unassembled WGS sequence"/>
</dbReference>
<evidence type="ECO:0000256" key="2">
    <source>
        <dbReference type="SAM" id="SignalP"/>
    </source>
</evidence>
<proteinExistence type="inferred from homology"/>
<feature type="chain" id="PRO_5045657178" description="Pilin" evidence="2">
    <location>
        <begin position="22"/>
        <end position="729"/>
    </location>
</feature>
<evidence type="ECO:0008006" key="5">
    <source>
        <dbReference type="Google" id="ProtNLM"/>
    </source>
</evidence>
<dbReference type="SUPFAM" id="SSF54523">
    <property type="entry name" value="Pili subunits"/>
    <property type="match status" value="1"/>
</dbReference>
<dbReference type="InterPro" id="IPR045584">
    <property type="entry name" value="Pilin-like"/>
</dbReference>
<keyword evidence="2" id="KW-0732">Signal</keyword>
<dbReference type="PROSITE" id="PS51257">
    <property type="entry name" value="PROKAR_LIPOPROTEIN"/>
    <property type="match status" value="1"/>
</dbReference>
<sequence length="729" mass="76440">MIARRTVVMSAALVAALGLVACHKKDEAAAADPKAVAAAQTAISAPAWMRQHLPAQTVGYMRIPSPWAMLGGVPNGRPLDAALSSKAHLDAIARIRNSMASDKALADLKIAGLVNLLLNDLRSPLEIALVDPLGIPAPTSRLVLTALLDYPSVDAFNARIASLDASTPLLAAPLDAQGNGQLASGGAIRYVAAEHRLWITQSAQAPSDKATLDEVLASFGKTAPGAAPATLAALEPRIDTSGEGLFGWISVRGMGGVAAAQAGDNPFGRLPSDFASKADAIAFGGGTVDGRAQFRIIAHAPGARALQYLAPSAFSPTLKTVGDPRWALTLSLPDAKNYQTFESNLNLDFGTEAAQRYRAAVEKMRARYGAGPSDWFRWFGPEMVVFSDDTGLFYALHTPDRKDWYARIESMAAKGWKTGVSKVDGTSVHWLSMPGPGEADLPPNAPESLKPFASFLSRLGGRSYWVEDGDWVVMAKVPQALADRAAGNPGTSLVDWFKARAYPGTRTLVGFTASTRDAQREAYYSYIQILQILGSAVGADIDISALPSAHTLNLPEDGVIGAALEVDPDTLAVSFTYEQSPVELVGEVGGMGLVAGTAIVAAIAVPQYQEYMLRSQVASALDAASAAKAAVTEARQRTGKFPASNKAAGLGEPTSLGNDVAGSVEVGAGGEIVVTIDARPPRKADARLDGGTLVLTPRVQGHSVAWGCSGEGIDEKYLPLTCRDEPLEP</sequence>
<evidence type="ECO:0000313" key="4">
    <source>
        <dbReference type="Proteomes" id="UP001429601"/>
    </source>
</evidence>
<evidence type="ECO:0000313" key="3">
    <source>
        <dbReference type="EMBL" id="NID03648.1"/>
    </source>
</evidence>
<dbReference type="Gene3D" id="3.30.700.10">
    <property type="entry name" value="Glycoprotein, Type 4 Pilin"/>
    <property type="match status" value="1"/>
</dbReference>
<accession>A0ABX0PZW1</accession>
<gene>
    <name evidence="3" type="ORF">HBF26_02035</name>
</gene>
<reference evidence="3 4" key="1">
    <citation type="journal article" date="2011" name="Curr. Microbiol.">
        <title>Luteibacter jiangsuensis sp. nov.: a methamidophos-degrading bacterium isolated from a methamidophos-manufacturing factory.</title>
        <authorList>
            <person name="Wang L."/>
            <person name="Wang G.L."/>
            <person name="Li S.P."/>
            <person name="Jiang J.D."/>
        </authorList>
    </citation>
    <scope>NUCLEOTIDE SEQUENCE [LARGE SCALE GENOMIC DNA]</scope>
    <source>
        <strain evidence="3 4">CGMCC 1.10133</strain>
    </source>
</reference>
<keyword evidence="4" id="KW-1185">Reference proteome</keyword>
<organism evidence="3 4">
    <name type="scientific">Luteibacter jiangsuensis</name>
    <dbReference type="NCBI Taxonomy" id="637577"/>
    <lineage>
        <taxon>Bacteria</taxon>
        <taxon>Pseudomonadati</taxon>
        <taxon>Pseudomonadota</taxon>
        <taxon>Gammaproteobacteria</taxon>
        <taxon>Lysobacterales</taxon>
        <taxon>Rhodanobacteraceae</taxon>
        <taxon>Luteibacter</taxon>
    </lineage>
</organism>
<dbReference type="RefSeq" id="WP_167122551.1">
    <property type="nucleotide sequence ID" value="NZ_JAAQQR010000001.1"/>
</dbReference>